<dbReference type="SUPFAM" id="SSF103473">
    <property type="entry name" value="MFS general substrate transporter"/>
    <property type="match status" value="1"/>
</dbReference>
<keyword evidence="5 6" id="KW-0472">Membrane</keyword>
<evidence type="ECO:0000256" key="3">
    <source>
        <dbReference type="ARBA" id="ARBA00022692"/>
    </source>
</evidence>
<evidence type="ECO:0000256" key="5">
    <source>
        <dbReference type="ARBA" id="ARBA00023136"/>
    </source>
</evidence>
<feature type="transmembrane region" description="Helical" evidence="6">
    <location>
        <begin position="120"/>
        <end position="142"/>
    </location>
</feature>
<dbReference type="PANTHER" id="PTHR43385">
    <property type="entry name" value="RIBOFLAVIN TRANSPORTER RIBJ"/>
    <property type="match status" value="1"/>
</dbReference>
<proteinExistence type="predicted"/>
<feature type="transmembrane region" description="Helical" evidence="6">
    <location>
        <begin position="6"/>
        <end position="23"/>
    </location>
</feature>
<feature type="transmembrane region" description="Helical" evidence="6">
    <location>
        <begin position="30"/>
        <end position="49"/>
    </location>
</feature>
<dbReference type="InterPro" id="IPR011701">
    <property type="entry name" value="MFS"/>
</dbReference>
<reference evidence="8 9" key="1">
    <citation type="submission" date="2019-08" db="EMBL/GenBank/DDBJ databases">
        <title>In-depth cultivation of the pig gut microbiome towards novel bacterial diversity and tailored functional studies.</title>
        <authorList>
            <person name="Wylensek D."/>
            <person name="Hitch T.C.A."/>
            <person name="Clavel T."/>
        </authorList>
    </citation>
    <scope>NUCLEOTIDE SEQUENCE [LARGE SCALE GENOMIC DNA]</scope>
    <source>
        <strain evidence="8 9">RF-GAM-744-WT-7</strain>
    </source>
</reference>
<keyword evidence="4 6" id="KW-1133">Transmembrane helix</keyword>
<comment type="subcellular location">
    <subcellularLocation>
        <location evidence="1">Cell membrane</location>
        <topology evidence="1">Multi-pass membrane protein</topology>
    </subcellularLocation>
</comment>
<name>A0A7K0K339_9ACTO</name>
<gene>
    <name evidence="8" type="ORF">FYJ63_04270</name>
</gene>
<accession>A0A7K0K339</accession>
<dbReference type="GO" id="GO:0005886">
    <property type="term" value="C:plasma membrane"/>
    <property type="evidence" value="ECO:0007669"/>
    <property type="project" value="UniProtKB-SubCell"/>
</dbReference>
<feature type="transmembrane region" description="Helical" evidence="6">
    <location>
        <begin position="219"/>
        <end position="236"/>
    </location>
</feature>
<dbReference type="Gene3D" id="1.20.1250.20">
    <property type="entry name" value="MFS general substrate transporter like domains"/>
    <property type="match status" value="1"/>
</dbReference>
<evidence type="ECO:0000256" key="4">
    <source>
        <dbReference type="ARBA" id="ARBA00022989"/>
    </source>
</evidence>
<dbReference type="InterPro" id="IPR036259">
    <property type="entry name" value="MFS_trans_sf"/>
</dbReference>
<evidence type="ECO:0000313" key="9">
    <source>
        <dbReference type="Proteomes" id="UP000442535"/>
    </source>
</evidence>
<feature type="transmembrane region" description="Helical" evidence="6">
    <location>
        <begin position="55"/>
        <end position="74"/>
    </location>
</feature>
<dbReference type="EMBL" id="VUMY01000006">
    <property type="protein sequence ID" value="MST49455.1"/>
    <property type="molecule type" value="Genomic_DNA"/>
</dbReference>
<protein>
    <submittedName>
        <fullName evidence="8">OFA family MFS transporter</fullName>
    </submittedName>
</protein>
<sequence length="336" mass="35969">MTLVYSLYNLLLCISGVLIGAIVSRVNPRILMYVGLFLFASGWIVTGWGVMVGSFALFVLGFGFLWGIGDGMLYNFNVTKTLKFFPDRKGFASGLMLGGAAIGPVFTAPLANALNASVGIAQACIIIGFIYMGLMFLIGWIVQTPPAGYRPRGWRPPASRPGSPTAGTIDKNWKQMLGTPIFWMLILIFMIAYTPAMLMLANGAKIGAVQGGLDSSQQVLAISLLAVFNLLGRLSFGALSDKTERYQTQFLALAILLVTVIIIANLNTPIPFMIAVCSIGACGGAVLVMFPPITSDNFGVKHSVLNYAIMFVAYSTASLLGPQLMGILLKRTKTGQ</sequence>
<keyword evidence="3 6" id="KW-0812">Transmembrane</keyword>
<feature type="transmembrane region" description="Helical" evidence="6">
    <location>
        <begin position="248"/>
        <end position="266"/>
    </location>
</feature>
<dbReference type="PANTHER" id="PTHR43385:SF1">
    <property type="entry name" value="RIBOFLAVIN TRANSPORTER RIBJ"/>
    <property type="match status" value="1"/>
</dbReference>
<keyword evidence="9" id="KW-1185">Reference proteome</keyword>
<dbReference type="AlphaFoldDB" id="A0A7K0K339"/>
<evidence type="ECO:0000313" key="8">
    <source>
        <dbReference type="EMBL" id="MST49455.1"/>
    </source>
</evidence>
<dbReference type="InterPro" id="IPR052983">
    <property type="entry name" value="MFS_Riboflavin_Transporter"/>
</dbReference>
<dbReference type="InterPro" id="IPR020846">
    <property type="entry name" value="MFS_dom"/>
</dbReference>
<feature type="transmembrane region" description="Helical" evidence="6">
    <location>
        <begin position="272"/>
        <end position="293"/>
    </location>
</feature>
<dbReference type="Pfam" id="PF07690">
    <property type="entry name" value="MFS_1"/>
    <property type="match status" value="1"/>
</dbReference>
<dbReference type="GO" id="GO:0022857">
    <property type="term" value="F:transmembrane transporter activity"/>
    <property type="evidence" value="ECO:0007669"/>
    <property type="project" value="InterPro"/>
</dbReference>
<feature type="transmembrane region" description="Helical" evidence="6">
    <location>
        <begin position="95"/>
        <end position="114"/>
    </location>
</feature>
<feature type="domain" description="Major facilitator superfamily (MFS) profile" evidence="7">
    <location>
        <begin position="1"/>
        <end position="336"/>
    </location>
</feature>
<dbReference type="PROSITE" id="PS50850">
    <property type="entry name" value="MFS"/>
    <property type="match status" value="1"/>
</dbReference>
<keyword evidence="2" id="KW-0813">Transport</keyword>
<dbReference type="RefSeq" id="WP_154544134.1">
    <property type="nucleotide sequence ID" value="NZ_VUMY01000006.1"/>
</dbReference>
<dbReference type="Proteomes" id="UP000442535">
    <property type="component" value="Unassembled WGS sequence"/>
</dbReference>
<evidence type="ECO:0000259" key="7">
    <source>
        <dbReference type="PROSITE" id="PS50850"/>
    </source>
</evidence>
<feature type="transmembrane region" description="Helical" evidence="6">
    <location>
        <begin position="305"/>
        <end position="329"/>
    </location>
</feature>
<comment type="caution">
    <text evidence="8">The sequence shown here is derived from an EMBL/GenBank/DDBJ whole genome shotgun (WGS) entry which is preliminary data.</text>
</comment>
<evidence type="ECO:0000256" key="1">
    <source>
        <dbReference type="ARBA" id="ARBA00004651"/>
    </source>
</evidence>
<evidence type="ECO:0000256" key="2">
    <source>
        <dbReference type="ARBA" id="ARBA00022448"/>
    </source>
</evidence>
<feature type="transmembrane region" description="Helical" evidence="6">
    <location>
        <begin position="181"/>
        <end position="199"/>
    </location>
</feature>
<evidence type="ECO:0000256" key="6">
    <source>
        <dbReference type="SAM" id="Phobius"/>
    </source>
</evidence>
<organism evidence="8 9">
    <name type="scientific">Mobiluncus porci</name>
    <dbReference type="NCBI Taxonomy" id="2652278"/>
    <lineage>
        <taxon>Bacteria</taxon>
        <taxon>Bacillati</taxon>
        <taxon>Actinomycetota</taxon>
        <taxon>Actinomycetes</taxon>
        <taxon>Actinomycetales</taxon>
        <taxon>Actinomycetaceae</taxon>
        <taxon>Mobiluncus</taxon>
    </lineage>
</organism>